<dbReference type="Pfam" id="PF20454">
    <property type="entry name" value="GpA_nuclease"/>
    <property type="match status" value="1"/>
</dbReference>
<organism evidence="3 4">
    <name type="scientific">Cysteiniphilum litorale</name>
    <dbReference type="NCBI Taxonomy" id="2056700"/>
    <lineage>
        <taxon>Bacteria</taxon>
        <taxon>Pseudomonadati</taxon>
        <taxon>Pseudomonadota</taxon>
        <taxon>Gammaproteobacteria</taxon>
        <taxon>Thiotrichales</taxon>
        <taxon>Fastidiosibacteraceae</taxon>
        <taxon>Cysteiniphilum</taxon>
    </lineage>
</organism>
<keyword evidence="4" id="KW-1185">Reference proteome</keyword>
<sequence>MTLHTQNTKDLKALFLTNVLSELIKQTFEQHFKPVKDMGISDWSESHVYLPAGTSAVPGRWRTIEYQKGVFEAIENPKVNKITLMFGAQLGKTSILNNSLGYYIQHQPESQIVMQPSESDVKTWLETKFNPMVDNCPSIRDCLAKPRGREGVNNQKMKSYHGGFLMLSWSGSPNTMRGRSAPKIYADEVDGYERTSEGHPVNLLWQRAATFGSKRKLLITSTPTHKGASFVEMSYLSGDQRQYYVPCPHCEEYQTLKWANVTWHSDKGKHDIHSAHYTCEHCGSLINDGQKLAMLRKGQWRANMAFTGHASFHLNELYSPFRTFADIVESFLEKKQTGDLKTFVNVSLAETWEEEGEQVEAGSLLARVEHWQALPEGVALITAGIDVQQDRIELQAVGWGVDEESWVIDYKIFHGETSEDEVWRELTQFLTCKRYLHVCGKQLPISFACLDTGGTNNMTSKAYDYVRHSRIGLPFAIKGRGGEHPFVSAPSRKRVPNKKAFDLYNIGTDEGKSILYNRLKLSDSQGASVIHFDANICDERYFGQLTAEKRLLRYQKGFPKYEWHNVAPDKRNEALDTYIYALAALRITNIDLNLKLQQLLKETKKLKKVSTKKGYKL</sequence>
<gene>
    <name evidence="3" type="ORF">GCM10010995_20620</name>
</gene>
<dbReference type="InterPro" id="IPR051220">
    <property type="entry name" value="TFA_Chaperone"/>
</dbReference>
<feature type="domain" description="Phage terminase large subunit GpA ATPase" evidence="1">
    <location>
        <begin position="55"/>
        <end position="300"/>
    </location>
</feature>
<dbReference type="Proteomes" id="UP000636949">
    <property type="component" value="Unassembled WGS sequence"/>
</dbReference>
<dbReference type="InterPro" id="IPR046453">
    <property type="entry name" value="GpA_ATPase"/>
</dbReference>
<proteinExistence type="inferred from homology"/>
<evidence type="ECO:0000259" key="2">
    <source>
        <dbReference type="Pfam" id="PF20454"/>
    </source>
</evidence>
<name>A0A8J2Z5V7_9GAMM</name>
<feature type="domain" description="Terminase large subunit GpA endonuclease" evidence="2">
    <location>
        <begin position="309"/>
        <end position="591"/>
    </location>
</feature>
<evidence type="ECO:0000259" key="1">
    <source>
        <dbReference type="Pfam" id="PF05876"/>
    </source>
</evidence>
<dbReference type="InterPro" id="IPR027417">
    <property type="entry name" value="P-loop_NTPase"/>
</dbReference>
<comment type="caution">
    <text evidence="3">The sequence shown here is derived from an EMBL/GenBank/DDBJ whole genome shotgun (WGS) entry which is preliminary data.</text>
</comment>
<dbReference type="GO" id="GO:0005524">
    <property type="term" value="F:ATP binding"/>
    <property type="evidence" value="ECO:0007669"/>
    <property type="project" value="InterPro"/>
</dbReference>
<reference evidence="3" key="1">
    <citation type="journal article" date="2014" name="Int. J. Syst. Evol. Microbiol.">
        <title>Complete genome sequence of Corynebacterium casei LMG S-19264T (=DSM 44701T), isolated from a smear-ripened cheese.</title>
        <authorList>
            <consortium name="US DOE Joint Genome Institute (JGI-PGF)"/>
            <person name="Walter F."/>
            <person name="Albersmeier A."/>
            <person name="Kalinowski J."/>
            <person name="Ruckert C."/>
        </authorList>
    </citation>
    <scope>NUCLEOTIDE SEQUENCE</scope>
    <source>
        <strain evidence="3">CGMCC 1.15758</strain>
    </source>
</reference>
<reference evidence="3" key="2">
    <citation type="submission" date="2020-09" db="EMBL/GenBank/DDBJ databases">
        <authorList>
            <person name="Sun Q."/>
            <person name="Zhou Y."/>
        </authorList>
    </citation>
    <scope>NUCLEOTIDE SEQUENCE</scope>
    <source>
        <strain evidence="3">CGMCC 1.15758</strain>
    </source>
</reference>
<dbReference type="PANTHER" id="PTHR34413">
    <property type="entry name" value="PROPHAGE TAIL FIBER ASSEMBLY PROTEIN HOMOLOG TFAE-RELATED-RELATED"/>
    <property type="match status" value="1"/>
</dbReference>
<dbReference type="GO" id="GO:0004519">
    <property type="term" value="F:endonuclease activity"/>
    <property type="evidence" value="ECO:0007669"/>
    <property type="project" value="InterPro"/>
</dbReference>
<evidence type="ECO:0000313" key="3">
    <source>
        <dbReference type="EMBL" id="GGG03034.1"/>
    </source>
</evidence>
<dbReference type="OrthoDB" id="5181253at2"/>
<dbReference type="HAMAP" id="MF_04144">
    <property type="entry name" value="TERL_LAMBDA"/>
    <property type="match status" value="1"/>
</dbReference>
<dbReference type="InterPro" id="IPR046454">
    <property type="entry name" value="GpA_endonuclease"/>
</dbReference>
<accession>A0A8J2Z5V7</accession>
<dbReference type="InterPro" id="IPR008866">
    <property type="entry name" value="Phage_lambda_GpA-like"/>
</dbReference>
<dbReference type="PANTHER" id="PTHR34413:SF2">
    <property type="entry name" value="PROPHAGE TAIL FIBER ASSEMBLY PROTEIN HOMOLOG TFAE-RELATED"/>
    <property type="match status" value="1"/>
</dbReference>
<dbReference type="EMBL" id="BMJS01000026">
    <property type="protein sequence ID" value="GGG03034.1"/>
    <property type="molecule type" value="Genomic_DNA"/>
</dbReference>
<evidence type="ECO:0000313" key="4">
    <source>
        <dbReference type="Proteomes" id="UP000636949"/>
    </source>
</evidence>
<protein>
    <submittedName>
        <fullName evidence="3">Terminase</fullName>
    </submittedName>
</protein>
<dbReference type="Pfam" id="PF05876">
    <property type="entry name" value="GpA_ATPase"/>
    <property type="match status" value="1"/>
</dbReference>
<dbReference type="Gene3D" id="3.40.50.300">
    <property type="entry name" value="P-loop containing nucleotide triphosphate hydrolases"/>
    <property type="match status" value="1"/>
</dbReference>
<dbReference type="RefSeq" id="WP_117003374.1">
    <property type="nucleotide sequence ID" value="NZ_BMJS01000026.1"/>
</dbReference>
<dbReference type="GO" id="GO:0016887">
    <property type="term" value="F:ATP hydrolysis activity"/>
    <property type="evidence" value="ECO:0007669"/>
    <property type="project" value="InterPro"/>
</dbReference>
<dbReference type="AlphaFoldDB" id="A0A8J2Z5V7"/>